<proteinExistence type="evidence at transcript level"/>
<reference evidence="1" key="1">
    <citation type="submission" date="2005-01" db="EMBL/GenBank/DDBJ databases">
        <authorList>
            <person name="Han Z."/>
        </authorList>
    </citation>
    <scope>NUCLEOTIDE SEQUENCE</scope>
</reference>
<dbReference type="EMBL" id="AY915476">
    <property type="protein sequence ID" value="AAX30697.2"/>
    <property type="molecule type" value="mRNA"/>
</dbReference>
<organism evidence="1">
    <name type="scientific">Schistosoma japonicum</name>
    <name type="common">Blood fluke</name>
    <dbReference type="NCBI Taxonomy" id="6182"/>
    <lineage>
        <taxon>Eukaryota</taxon>
        <taxon>Metazoa</taxon>
        <taxon>Spiralia</taxon>
        <taxon>Lophotrochozoa</taxon>
        <taxon>Platyhelminthes</taxon>
        <taxon>Trematoda</taxon>
        <taxon>Digenea</taxon>
        <taxon>Strigeidida</taxon>
        <taxon>Schistosomatoidea</taxon>
        <taxon>Schistosomatidae</taxon>
        <taxon>Schistosoma</taxon>
    </lineage>
</organism>
<accession>Q5BRY8</accession>
<name>Q5BRY8_SCHJA</name>
<protein>
    <submittedName>
        <fullName evidence="1">SJCHGC07003 protein</fullName>
    </submittedName>
</protein>
<reference evidence="1" key="2">
    <citation type="journal article" date="2006" name="PLoS Pathog.">
        <title>New perspectives on host-parasite interplay by comparative transcriptomic and proteomic analyses of Schistosoma japonicum.</title>
        <authorList>
            <person name="Liu F."/>
            <person name="Lu J."/>
            <person name="Hu W."/>
            <person name="Wang S.Y."/>
            <person name="Cui S.J."/>
            <person name="Chi M."/>
            <person name="Yan Q."/>
            <person name="Wang X.R."/>
            <person name="Song H.D."/>
            <person name="Xu X.N."/>
            <person name="Wang J.J."/>
            <person name="Zhang X.L."/>
            <person name="Zhang X."/>
            <person name="Wang Z.Q."/>
            <person name="Xue C.L."/>
            <person name="Brindley P.J."/>
            <person name="McManus D.P."/>
            <person name="Yang P.Y."/>
            <person name="Feng Z."/>
            <person name="Chen Z."/>
            <person name="Han Z.G."/>
        </authorList>
    </citation>
    <scope>NUCLEOTIDE SEQUENCE</scope>
</reference>
<feature type="non-terminal residue" evidence="1">
    <location>
        <position position="1"/>
    </location>
</feature>
<sequence>QSRERTLLSAHIETATNRTYHQLKHDEFGQLYYLFFRVSCYENDSTLSSSSLPTITEEGLQTPISSIPMIDNEYTLGNQTWPINTSWDINKHNQSNNIYKLVFQHSFYVYISISQYPLQGIFLVSNNIKSTFYIQTNIVRHCQFYRLYNFTLFTLLHFT</sequence>
<dbReference type="AlphaFoldDB" id="Q5BRY8"/>
<evidence type="ECO:0000313" key="1">
    <source>
        <dbReference type="EMBL" id="AAX30697.2"/>
    </source>
</evidence>